<feature type="compositionally biased region" description="Basic and acidic residues" evidence="1">
    <location>
        <begin position="351"/>
        <end position="363"/>
    </location>
</feature>
<keyword evidence="3" id="KW-1185">Reference proteome</keyword>
<evidence type="ECO:0000313" key="2">
    <source>
        <dbReference type="EnsemblMetazoa" id="GMOY003010-PA"/>
    </source>
</evidence>
<organism evidence="2 3">
    <name type="scientific">Glossina morsitans morsitans</name>
    <name type="common">Savannah tsetse fly</name>
    <dbReference type="NCBI Taxonomy" id="37546"/>
    <lineage>
        <taxon>Eukaryota</taxon>
        <taxon>Metazoa</taxon>
        <taxon>Ecdysozoa</taxon>
        <taxon>Arthropoda</taxon>
        <taxon>Hexapoda</taxon>
        <taxon>Insecta</taxon>
        <taxon>Pterygota</taxon>
        <taxon>Neoptera</taxon>
        <taxon>Endopterygota</taxon>
        <taxon>Diptera</taxon>
        <taxon>Brachycera</taxon>
        <taxon>Muscomorpha</taxon>
        <taxon>Hippoboscoidea</taxon>
        <taxon>Glossinidae</taxon>
        <taxon>Glossina</taxon>
    </lineage>
</organism>
<reference evidence="2" key="1">
    <citation type="submission" date="2020-05" db="UniProtKB">
        <authorList>
            <consortium name="EnsemblMetazoa"/>
        </authorList>
    </citation>
    <scope>IDENTIFICATION</scope>
    <source>
        <strain evidence="2">Yale</strain>
    </source>
</reference>
<feature type="region of interest" description="Disordered" evidence="1">
    <location>
        <begin position="351"/>
        <end position="383"/>
    </location>
</feature>
<dbReference type="EMBL" id="CCAG010016009">
    <property type="status" value="NOT_ANNOTATED_CDS"/>
    <property type="molecule type" value="Genomic_DNA"/>
</dbReference>
<proteinExistence type="predicted"/>
<dbReference type="Proteomes" id="UP000092444">
    <property type="component" value="Unassembled WGS sequence"/>
</dbReference>
<dbReference type="AlphaFoldDB" id="A0A1B0FGW5"/>
<sequence length="383" mass="46096">MGHVIVGPCSSRRRPKSDYDFDAFRQELREGSHLDRLKIEWFFKLLNQRLRFGYLKFFAVERVEIIFRQQLSILNKTNKCNSNEKEPGEELTHGIFSWSLDKFVERRTLRNFVFIEVLKKFSENCLDNYKFRCDLKELLNLVKLVFDGLYSEMSDHSLDIETHTEKPILDARDLLKKQQNIENEYKKNKRTFTQLFNAQLLMSQRQNRQSHVALKSNLETKILYSHLWDPIERRYQLNWYRTKLHQTQLKMDSMQNYFNSSISTFMSQTVDEERCSSSCMDFFYTMNEKLKRNIQTMQANYDADYEVAENKLNLKRMQIEKLKDQQREQHEQILRFHEEIEAMRIRELKAQERQEREEAEKLKYSKAGGGKKAKPQKSGKKKK</sequence>
<dbReference type="EnsemblMetazoa" id="GMOY003010-RA">
    <property type="protein sequence ID" value="GMOY003010-PA"/>
    <property type="gene ID" value="GMOY003010"/>
</dbReference>
<evidence type="ECO:0000256" key="1">
    <source>
        <dbReference type="SAM" id="MobiDB-lite"/>
    </source>
</evidence>
<evidence type="ECO:0000313" key="3">
    <source>
        <dbReference type="Proteomes" id="UP000092444"/>
    </source>
</evidence>
<dbReference type="PhylomeDB" id="A0A1B0FGW5"/>
<name>A0A1B0FGW5_GLOMM</name>
<accession>A0A1B0FGW5</accession>
<protein>
    <submittedName>
        <fullName evidence="2">Uncharacterized protein</fullName>
    </submittedName>
</protein>
<feature type="compositionally biased region" description="Basic residues" evidence="1">
    <location>
        <begin position="369"/>
        <end position="383"/>
    </location>
</feature>
<dbReference type="VEuPathDB" id="VectorBase:GMOY003010"/>